<keyword evidence="3" id="KW-1185">Reference proteome</keyword>
<dbReference type="KEGG" id="mbry:B1812_05870"/>
<dbReference type="EMBL" id="CP019948">
    <property type="protein sequence ID" value="ARN80677.1"/>
    <property type="molecule type" value="Genomic_DNA"/>
</dbReference>
<dbReference type="Proteomes" id="UP000193978">
    <property type="component" value="Chromosome"/>
</dbReference>
<dbReference type="STRING" id="655015.B1812_05870"/>
<organism evidence="2 3">
    <name type="scientific">Methylocystis bryophila</name>
    <dbReference type="NCBI Taxonomy" id="655015"/>
    <lineage>
        <taxon>Bacteria</taxon>
        <taxon>Pseudomonadati</taxon>
        <taxon>Pseudomonadota</taxon>
        <taxon>Alphaproteobacteria</taxon>
        <taxon>Hyphomicrobiales</taxon>
        <taxon>Methylocystaceae</taxon>
        <taxon>Methylocystis</taxon>
    </lineage>
</organism>
<reference evidence="2 3" key="1">
    <citation type="submission" date="2017-02" db="EMBL/GenBank/DDBJ databases">
        <authorList>
            <person name="Peterson S.W."/>
        </authorList>
    </citation>
    <scope>NUCLEOTIDE SEQUENCE [LARGE SCALE GENOMIC DNA]</scope>
    <source>
        <strain evidence="2 3">S285</strain>
    </source>
</reference>
<evidence type="ECO:0000313" key="3">
    <source>
        <dbReference type="Proteomes" id="UP000193978"/>
    </source>
</evidence>
<evidence type="ECO:0000313" key="2">
    <source>
        <dbReference type="EMBL" id="ARN80677.1"/>
    </source>
</evidence>
<accession>A0A1W6MSY1</accession>
<evidence type="ECO:0000256" key="1">
    <source>
        <dbReference type="SAM" id="MobiDB-lite"/>
    </source>
</evidence>
<dbReference type="RefSeq" id="WP_085770751.1">
    <property type="nucleotide sequence ID" value="NZ_AP027149.1"/>
</dbReference>
<dbReference type="AlphaFoldDB" id="A0A1W6MSY1"/>
<feature type="region of interest" description="Disordered" evidence="1">
    <location>
        <begin position="1"/>
        <end position="23"/>
    </location>
</feature>
<proteinExistence type="predicted"/>
<gene>
    <name evidence="2" type="ORF">B1812_05870</name>
</gene>
<sequence length="109" mass="11455">MASFNKPGLPAYSPSPTVNSDGSLLVDTEDGTFAFVPGFSGNAGVLAQSNVNPYANWQQVGGVAALNAMLVELRVINQLLIWQMGANAPDLNQMRADELFNATLGTGQV</sequence>
<name>A0A1W6MSY1_9HYPH</name>
<protein>
    <submittedName>
        <fullName evidence="2">Uncharacterized protein</fullName>
    </submittedName>
</protein>